<accession>A0A3M7QSS0</accession>
<dbReference type="EMBL" id="REGN01005206">
    <property type="protein sequence ID" value="RNA14372.1"/>
    <property type="molecule type" value="Genomic_DNA"/>
</dbReference>
<name>A0A3M7QSS0_BRAPC</name>
<organism evidence="1 2">
    <name type="scientific">Brachionus plicatilis</name>
    <name type="common">Marine rotifer</name>
    <name type="synonym">Brachionus muelleri</name>
    <dbReference type="NCBI Taxonomy" id="10195"/>
    <lineage>
        <taxon>Eukaryota</taxon>
        <taxon>Metazoa</taxon>
        <taxon>Spiralia</taxon>
        <taxon>Gnathifera</taxon>
        <taxon>Rotifera</taxon>
        <taxon>Eurotatoria</taxon>
        <taxon>Monogononta</taxon>
        <taxon>Pseudotrocha</taxon>
        <taxon>Ploima</taxon>
        <taxon>Brachionidae</taxon>
        <taxon>Brachionus</taxon>
    </lineage>
</organism>
<sequence length="194" mass="22896">MYILLFFFNSYFDLYLNHFTILLKLINNNNNQLTCFNHFEHQKLIINFQVARKKVKTQAMSFSYVSELYPSCRVNETIQGHVEAVSPLIILNIVEPQEKTKFKIRIGYHDDYVTSTDHKITSFLGILKFRNKKNQIKKCRFLAELNENEDIKLFNKISEQNLAFSQQIRNSPKCRTSMINPSPGFKILNTEEEM</sequence>
<dbReference type="Proteomes" id="UP000276133">
    <property type="component" value="Unassembled WGS sequence"/>
</dbReference>
<comment type="caution">
    <text evidence="1">The sequence shown here is derived from an EMBL/GenBank/DDBJ whole genome shotgun (WGS) entry which is preliminary data.</text>
</comment>
<protein>
    <submittedName>
        <fullName evidence="1">Uncharacterized protein</fullName>
    </submittedName>
</protein>
<evidence type="ECO:0000313" key="2">
    <source>
        <dbReference type="Proteomes" id="UP000276133"/>
    </source>
</evidence>
<proteinExistence type="predicted"/>
<evidence type="ECO:0000313" key="1">
    <source>
        <dbReference type="EMBL" id="RNA14372.1"/>
    </source>
</evidence>
<reference evidence="1 2" key="1">
    <citation type="journal article" date="2018" name="Sci. Rep.">
        <title>Genomic signatures of local adaptation to the degree of environmental predictability in rotifers.</title>
        <authorList>
            <person name="Franch-Gras L."/>
            <person name="Hahn C."/>
            <person name="Garcia-Roger E.M."/>
            <person name="Carmona M.J."/>
            <person name="Serra M."/>
            <person name="Gomez A."/>
        </authorList>
    </citation>
    <scope>NUCLEOTIDE SEQUENCE [LARGE SCALE GENOMIC DNA]</scope>
    <source>
        <strain evidence="1">HYR1</strain>
    </source>
</reference>
<keyword evidence="2" id="KW-1185">Reference proteome</keyword>
<dbReference type="AlphaFoldDB" id="A0A3M7QSS0"/>
<gene>
    <name evidence="1" type="ORF">BpHYR1_050940</name>
</gene>